<protein>
    <submittedName>
        <fullName evidence="1">Uncharacterized protein</fullName>
    </submittedName>
</protein>
<dbReference type="EMBL" id="JBHUHD010000004">
    <property type="protein sequence ID" value="MFD2143772.1"/>
    <property type="molecule type" value="Genomic_DNA"/>
</dbReference>
<keyword evidence="2" id="KW-1185">Reference proteome</keyword>
<proteinExistence type="predicted"/>
<organism evidence="1 2">
    <name type="scientific">Ancylobacter oerskovii</name>
    <dbReference type="NCBI Taxonomy" id="459519"/>
    <lineage>
        <taxon>Bacteria</taxon>
        <taxon>Pseudomonadati</taxon>
        <taxon>Pseudomonadota</taxon>
        <taxon>Alphaproteobacteria</taxon>
        <taxon>Hyphomicrobiales</taxon>
        <taxon>Xanthobacteraceae</taxon>
        <taxon>Ancylobacter</taxon>
    </lineage>
</organism>
<name>A0ABW4Z6F4_9HYPH</name>
<sequence>MNMEIFPYRIVQRRITLEGERWTLSPQHSSSEAKSWAAWSVFVPTGCSATKQTARKLALRYTLDYIPYEDGVFVIGAYRDLTEVVKALKPRKSPARLFGGIGPQVIVGQYSR</sequence>
<reference evidence="2" key="1">
    <citation type="journal article" date="2019" name="Int. J. Syst. Evol. Microbiol.">
        <title>The Global Catalogue of Microorganisms (GCM) 10K type strain sequencing project: providing services to taxonomists for standard genome sequencing and annotation.</title>
        <authorList>
            <consortium name="The Broad Institute Genomics Platform"/>
            <consortium name="The Broad Institute Genome Sequencing Center for Infectious Disease"/>
            <person name="Wu L."/>
            <person name="Ma J."/>
        </authorList>
    </citation>
    <scope>NUCLEOTIDE SEQUENCE [LARGE SCALE GENOMIC DNA]</scope>
    <source>
        <strain evidence="2">CCM 7435</strain>
    </source>
</reference>
<dbReference type="RefSeq" id="WP_213353096.1">
    <property type="nucleotide sequence ID" value="NZ_JAHBGB010000032.1"/>
</dbReference>
<accession>A0ABW4Z6F4</accession>
<dbReference type="Proteomes" id="UP001597299">
    <property type="component" value="Unassembled WGS sequence"/>
</dbReference>
<evidence type="ECO:0000313" key="2">
    <source>
        <dbReference type="Proteomes" id="UP001597299"/>
    </source>
</evidence>
<gene>
    <name evidence="1" type="ORF">ACFSNC_25785</name>
</gene>
<evidence type="ECO:0000313" key="1">
    <source>
        <dbReference type="EMBL" id="MFD2143772.1"/>
    </source>
</evidence>
<comment type="caution">
    <text evidence="1">The sequence shown here is derived from an EMBL/GenBank/DDBJ whole genome shotgun (WGS) entry which is preliminary data.</text>
</comment>